<proteinExistence type="predicted"/>
<sequence>MGERHIACVGDLTTTGGVVLPHGANTTLLFGRRTAIIGGMATCLACKGVGTIAKSGGARRLIGDGKEVALHDDIVQCACPSPPKVIAGQHDSSYTDQA</sequence>
<dbReference type="OrthoDB" id="8594232at2"/>
<name>A0A1W1X064_9NEIS</name>
<keyword evidence="2" id="KW-1185">Reference proteome</keyword>
<dbReference type="AlphaFoldDB" id="A0A1W1X064"/>
<dbReference type="STRING" id="1121001.SAMN02745857_00366"/>
<gene>
    <name evidence="1" type="ORF">SAMN02745857_00366</name>
</gene>
<accession>A0A1W1X064</accession>
<protein>
    <submittedName>
        <fullName evidence="1">PAAR motif-containing protein</fullName>
    </submittedName>
</protein>
<organism evidence="1 2">
    <name type="scientific">Andreprevotia lacus DSM 23236</name>
    <dbReference type="NCBI Taxonomy" id="1121001"/>
    <lineage>
        <taxon>Bacteria</taxon>
        <taxon>Pseudomonadati</taxon>
        <taxon>Pseudomonadota</taxon>
        <taxon>Betaproteobacteria</taxon>
        <taxon>Neisseriales</taxon>
        <taxon>Chitinibacteraceae</taxon>
        <taxon>Andreprevotia</taxon>
    </lineage>
</organism>
<dbReference type="RefSeq" id="WP_084088815.1">
    <property type="nucleotide sequence ID" value="NZ_FWXD01000001.1"/>
</dbReference>
<evidence type="ECO:0000313" key="1">
    <source>
        <dbReference type="EMBL" id="SMC17295.1"/>
    </source>
</evidence>
<dbReference type="Pfam" id="PF05488">
    <property type="entry name" value="PAAR_motif"/>
    <property type="match status" value="1"/>
</dbReference>
<evidence type="ECO:0000313" key="2">
    <source>
        <dbReference type="Proteomes" id="UP000192761"/>
    </source>
</evidence>
<dbReference type="CDD" id="cd14744">
    <property type="entry name" value="PAAR_CT_2"/>
    <property type="match status" value="1"/>
</dbReference>
<reference evidence="1 2" key="1">
    <citation type="submission" date="2017-04" db="EMBL/GenBank/DDBJ databases">
        <authorList>
            <person name="Afonso C.L."/>
            <person name="Miller P.J."/>
            <person name="Scott M.A."/>
            <person name="Spackman E."/>
            <person name="Goraichik I."/>
            <person name="Dimitrov K.M."/>
            <person name="Suarez D.L."/>
            <person name="Swayne D.E."/>
        </authorList>
    </citation>
    <scope>NUCLEOTIDE SEQUENCE [LARGE SCALE GENOMIC DNA]</scope>
    <source>
        <strain evidence="1 2">DSM 23236</strain>
    </source>
</reference>
<dbReference type="InterPro" id="IPR008727">
    <property type="entry name" value="PAAR_motif"/>
</dbReference>
<dbReference type="EMBL" id="FWXD01000001">
    <property type="protein sequence ID" value="SMC17295.1"/>
    <property type="molecule type" value="Genomic_DNA"/>
</dbReference>
<dbReference type="Proteomes" id="UP000192761">
    <property type="component" value="Unassembled WGS sequence"/>
</dbReference>